<name>A0A5S9Q9H9_9GAMM</name>
<reference evidence="3 4" key="1">
    <citation type="submission" date="2019-11" db="EMBL/GenBank/DDBJ databases">
        <authorList>
            <person name="Holert J."/>
        </authorList>
    </citation>
    <scope>NUCLEOTIDE SEQUENCE [LARGE SCALE GENOMIC DNA]</scope>
    <source>
        <strain evidence="3">SB11_3</strain>
    </source>
</reference>
<sequence>MISHLKYSAIFLGILGVLFSLPLIALSLSVHGIGHALMTGFLGMVLVLSGPLSAVLAGSNTTDLELTFIIIFGAALLFSWLTLLMRRPSHWVKYLLLTGWALMGAYYGVLQVYVNAT</sequence>
<accession>A0A5S9Q9H9</accession>
<evidence type="ECO:0000313" key="4">
    <source>
        <dbReference type="Proteomes" id="UP000441399"/>
    </source>
</evidence>
<keyword evidence="1" id="KW-0472">Membrane</keyword>
<feature type="transmembrane region" description="Helical" evidence="1">
    <location>
        <begin position="36"/>
        <end position="57"/>
    </location>
</feature>
<keyword evidence="4" id="KW-1185">Reference proteome</keyword>
<feature type="transmembrane region" description="Helical" evidence="1">
    <location>
        <begin position="64"/>
        <end position="85"/>
    </location>
</feature>
<proteinExistence type="predicted"/>
<dbReference type="EMBL" id="CACSIO010000020">
    <property type="protein sequence ID" value="CAA0113777.1"/>
    <property type="molecule type" value="Genomic_DNA"/>
</dbReference>
<organism evidence="3 4">
    <name type="scientific">BD1-7 clade bacterium</name>
    <dbReference type="NCBI Taxonomy" id="2029982"/>
    <lineage>
        <taxon>Bacteria</taxon>
        <taxon>Pseudomonadati</taxon>
        <taxon>Pseudomonadota</taxon>
        <taxon>Gammaproteobacteria</taxon>
        <taxon>Cellvibrionales</taxon>
        <taxon>Spongiibacteraceae</taxon>
        <taxon>BD1-7 clade</taxon>
    </lineage>
</organism>
<protein>
    <submittedName>
        <fullName evidence="3">Uncharacterized protein</fullName>
    </submittedName>
</protein>
<dbReference type="Proteomes" id="UP000441399">
    <property type="component" value="Unassembled WGS sequence"/>
</dbReference>
<evidence type="ECO:0000256" key="1">
    <source>
        <dbReference type="SAM" id="Phobius"/>
    </source>
</evidence>
<feature type="transmembrane region" description="Helical" evidence="1">
    <location>
        <begin position="7"/>
        <end position="30"/>
    </location>
</feature>
<gene>
    <name evidence="2" type="ORF">OPDIPICF_04740</name>
    <name evidence="3" type="ORF">OPDIPICF_04764</name>
</gene>
<evidence type="ECO:0000313" key="2">
    <source>
        <dbReference type="EMBL" id="CAA0113569.1"/>
    </source>
</evidence>
<evidence type="ECO:0000313" key="3">
    <source>
        <dbReference type="EMBL" id="CAA0113777.1"/>
    </source>
</evidence>
<keyword evidence="1" id="KW-0812">Transmembrane</keyword>
<dbReference type="AlphaFoldDB" id="A0A5S9Q9H9"/>
<feature type="transmembrane region" description="Helical" evidence="1">
    <location>
        <begin position="91"/>
        <end position="114"/>
    </location>
</feature>
<dbReference type="EMBL" id="CACSIO010000018">
    <property type="protein sequence ID" value="CAA0113569.1"/>
    <property type="molecule type" value="Genomic_DNA"/>
</dbReference>
<keyword evidence="1" id="KW-1133">Transmembrane helix</keyword>